<protein>
    <submittedName>
        <fullName evidence="1">Uncharacterized protein</fullName>
    </submittedName>
</protein>
<name>A0AAD3P747_NEPGR</name>
<organism evidence="1 2">
    <name type="scientific">Nepenthes gracilis</name>
    <name type="common">Slender pitcher plant</name>
    <dbReference type="NCBI Taxonomy" id="150966"/>
    <lineage>
        <taxon>Eukaryota</taxon>
        <taxon>Viridiplantae</taxon>
        <taxon>Streptophyta</taxon>
        <taxon>Embryophyta</taxon>
        <taxon>Tracheophyta</taxon>
        <taxon>Spermatophyta</taxon>
        <taxon>Magnoliopsida</taxon>
        <taxon>eudicotyledons</taxon>
        <taxon>Gunneridae</taxon>
        <taxon>Pentapetalae</taxon>
        <taxon>Caryophyllales</taxon>
        <taxon>Nepenthaceae</taxon>
        <taxon>Nepenthes</taxon>
    </lineage>
</organism>
<proteinExistence type="predicted"/>
<comment type="caution">
    <text evidence="1">The sequence shown here is derived from an EMBL/GenBank/DDBJ whole genome shotgun (WGS) entry which is preliminary data.</text>
</comment>
<evidence type="ECO:0000313" key="1">
    <source>
        <dbReference type="EMBL" id="GMH00688.1"/>
    </source>
</evidence>
<reference evidence="1" key="1">
    <citation type="submission" date="2023-05" db="EMBL/GenBank/DDBJ databases">
        <title>Nepenthes gracilis genome sequencing.</title>
        <authorList>
            <person name="Fukushima K."/>
        </authorList>
    </citation>
    <scope>NUCLEOTIDE SEQUENCE</scope>
    <source>
        <strain evidence="1">SING2019-196</strain>
    </source>
</reference>
<dbReference type="Proteomes" id="UP001279734">
    <property type="component" value="Unassembled WGS sequence"/>
</dbReference>
<evidence type="ECO:0000313" key="2">
    <source>
        <dbReference type="Proteomes" id="UP001279734"/>
    </source>
</evidence>
<keyword evidence="2" id="KW-1185">Reference proteome</keyword>
<accession>A0AAD3P747</accession>
<sequence length="171" mass="19419">MIRGTILMQQLKSSQRTSLSCCSIMMDKQLNWMSLSGQRGLFTLVFRNRRHEIWCNLSMSIVITFVAAETKGLNVQQLIFEAQYVAKSPETICFLHFGGHCLLFYANAPVTEIELGDIMNSLISRELYWGNKLSKSSLSATSIPYLKKFGDSIIIYTQVMMGYQLLIVTLV</sequence>
<dbReference type="AlphaFoldDB" id="A0AAD3P747"/>
<dbReference type="EMBL" id="BSYO01000002">
    <property type="protein sequence ID" value="GMH00688.1"/>
    <property type="molecule type" value="Genomic_DNA"/>
</dbReference>
<gene>
    <name evidence="1" type="ORF">Nepgr_002527</name>
</gene>